<organism evidence="3 4">
    <name type="scientific">Candidatus Erwinia haradaeae</name>
    <dbReference type="NCBI Taxonomy" id="1922217"/>
    <lineage>
        <taxon>Bacteria</taxon>
        <taxon>Pseudomonadati</taxon>
        <taxon>Pseudomonadota</taxon>
        <taxon>Gammaproteobacteria</taxon>
        <taxon>Enterobacterales</taxon>
        <taxon>Erwiniaceae</taxon>
        <taxon>Erwinia</taxon>
    </lineage>
</organism>
<dbReference type="PANTHER" id="PTHR37483:SF1">
    <property type="entry name" value="UPF0125 PROTEIN RATB"/>
    <property type="match status" value="1"/>
</dbReference>
<proteinExistence type="inferred from homology"/>
<dbReference type="InterPro" id="IPR037021">
    <property type="entry name" value="RnfH_sf"/>
</dbReference>
<sequence length="95" mass="10798">MSNILVDIVYALPNKQYLYRVELISDSNVQQAIIASGILDLRPEINLQKNKVGIFNQFVTLNDKLHNGDRVEIYRPIIALKRSSSVSLNNKTNID</sequence>
<dbReference type="Pfam" id="PF03658">
    <property type="entry name" value="Ub-RnfH"/>
    <property type="match status" value="1"/>
</dbReference>
<protein>
    <recommendedName>
        <fullName evidence="2">UPF0125 protein ERCISPPS3390_565</fullName>
    </recommendedName>
</protein>
<dbReference type="RefSeq" id="WP_197095295.1">
    <property type="nucleotide sequence ID" value="NZ_LR217705.1"/>
</dbReference>
<dbReference type="PANTHER" id="PTHR37483">
    <property type="entry name" value="UPF0125 PROTEIN RATB"/>
    <property type="match status" value="1"/>
</dbReference>
<reference evidence="3 4" key="1">
    <citation type="submission" date="2019-02" db="EMBL/GenBank/DDBJ databases">
        <authorList>
            <person name="Manzano-Marin A."/>
            <person name="Manzano-Marin A."/>
        </authorList>
    </citation>
    <scope>NUCLEOTIDE SEQUENCE [LARGE SCALE GENOMIC DNA]</scope>
    <source>
        <strain evidence="3 4">ErCisplendens/pseudotsugae</strain>
    </source>
</reference>
<evidence type="ECO:0000313" key="4">
    <source>
        <dbReference type="Proteomes" id="UP000294338"/>
    </source>
</evidence>
<name>A0A451D4U3_9GAMM</name>
<dbReference type="InterPro" id="IPR016155">
    <property type="entry name" value="Mopterin_synth/thiamin_S_b"/>
</dbReference>
<accession>A0A451D4U3</accession>
<comment type="similarity">
    <text evidence="1 2">Belongs to the UPF0125 (RnfH) family.</text>
</comment>
<dbReference type="SUPFAM" id="SSF54285">
    <property type="entry name" value="MoaD/ThiS"/>
    <property type="match status" value="1"/>
</dbReference>
<dbReference type="InterPro" id="IPR005346">
    <property type="entry name" value="RnfH"/>
</dbReference>
<evidence type="ECO:0000256" key="2">
    <source>
        <dbReference type="HAMAP-Rule" id="MF_00460"/>
    </source>
</evidence>
<dbReference type="AlphaFoldDB" id="A0A451D4U3"/>
<dbReference type="EMBL" id="LR217705">
    <property type="protein sequence ID" value="VFP80681.1"/>
    <property type="molecule type" value="Genomic_DNA"/>
</dbReference>
<evidence type="ECO:0000256" key="1">
    <source>
        <dbReference type="ARBA" id="ARBA00010645"/>
    </source>
</evidence>
<gene>
    <name evidence="3" type="primary">ratB</name>
    <name evidence="3" type="ORF">ERCISPPS3390_565</name>
</gene>
<dbReference type="Gene3D" id="3.10.20.280">
    <property type="entry name" value="RnfH-like"/>
    <property type="match status" value="1"/>
</dbReference>
<evidence type="ECO:0000313" key="3">
    <source>
        <dbReference type="EMBL" id="VFP80681.1"/>
    </source>
</evidence>
<dbReference type="Proteomes" id="UP000294338">
    <property type="component" value="Chromosome 1"/>
</dbReference>
<dbReference type="HAMAP" id="MF_00460">
    <property type="entry name" value="UPF0125_RnfH"/>
    <property type="match status" value="1"/>
</dbReference>
<dbReference type="NCBIfam" id="NF002490">
    <property type="entry name" value="PRK01777.1"/>
    <property type="match status" value="1"/>
</dbReference>